<dbReference type="EMBL" id="QPJL01000005">
    <property type="protein sequence ID" value="RCW85873.1"/>
    <property type="molecule type" value="Genomic_DNA"/>
</dbReference>
<dbReference type="OrthoDB" id="7914379at2"/>
<keyword evidence="3" id="KW-0804">Transcription</keyword>
<keyword evidence="1" id="KW-0805">Transcription regulation</keyword>
<dbReference type="InterPro" id="IPR050109">
    <property type="entry name" value="HTH-type_TetR-like_transc_reg"/>
</dbReference>
<organism evidence="6 7">
    <name type="scientific">Paracoccus lutimaris</name>
    <dbReference type="NCBI Taxonomy" id="1490030"/>
    <lineage>
        <taxon>Bacteria</taxon>
        <taxon>Pseudomonadati</taxon>
        <taxon>Pseudomonadota</taxon>
        <taxon>Alphaproteobacteria</taxon>
        <taxon>Rhodobacterales</taxon>
        <taxon>Paracoccaceae</taxon>
        <taxon>Paracoccus</taxon>
    </lineage>
</organism>
<dbReference type="GO" id="GO:0000976">
    <property type="term" value="F:transcription cis-regulatory region binding"/>
    <property type="evidence" value="ECO:0007669"/>
    <property type="project" value="TreeGrafter"/>
</dbReference>
<evidence type="ECO:0000256" key="2">
    <source>
        <dbReference type="ARBA" id="ARBA00023125"/>
    </source>
</evidence>
<protein>
    <submittedName>
        <fullName evidence="6">TetR family transcriptional regulator</fullName>
    </submittedName>
</protein>
<dbReference type="RefSeq" id="WP_114348669.1">
    <property type="nucleotide sequence ID" value="NZ_QPJL01000005.1"/>
</dbReference>
<proteinExistence type="predicted"/>
<evidence type="ECO:0000259" key="5">
    <source>
        <dbReference type="PROSITE" id="PS50977"/>
    </source>
</evidence>
<reference evidence="6 7" key="1">
    <citation type="submission" date="2018-07" db="EMBL/GenBank/DDBJ databases">
        <title>Genomic Encyclopedia of Type Strains, Phase III (KMG-III): the genomes of soil and plant-associated and newly described type strains.</title>
        <authorList>
            <person name="Whitman W."/>
        </authorList>
    </citation>
    <scope>NUCLEOTIDE SEQUENCE [LARGE SCALE GENOMIC DNA]</scope>
    <source>
        <strain evidence="6 7">CECT 8525</strain>
    </source>
</reference>
<evidence type="ECO:0000256" key="4">
    <source>
        <dbReference type="PROSITE-ProRule" id="PRU00335"/>
    </source>
</evidence>
<dbReference type="InterPro" id="IPR009057">
    <property type="entry name" value="Homeodomain-like_sf"/>
</dbReference>
<dbReference type="Proteomes" id="UP000253345">
    <property type="component" value="Unassembled WGS sequence"/>
</dbReference>
<sequence length="212" mass="22977">MQRANRDDREEEIEAAAYRLLEEHGFAGAGMQAIARAARASNETLYRWYGDKTGLFRALIMRNASLPCAALEQAHGRGERGLAVLRVVGPVLLTMLLSDRAMALNRAAAADDTGELGRTLAEAGRQACAPKFGRVMQEAQATGELARSRDGCDVLPRDLAELWLTLLVGDLQMRRVTGAIPPLTAEEIGLRNARALDDLSRLYPPADADPPA</sequence>
<dbReference type="PANTHER" id="PTHR30055">
    <property type="entry name" value="HTH-TYPE TRANSCRIPTIONAL REGULATOR RUTR"/>
    <property type="match status" value="1"/>
</dbReference>
<dbReference type="PANTHER" id="PTHR30055:SF234">
    <property type="entry name" value="HTH-TYPE TRANSCRIPTIONAL REGULATOR BETI"/>
    <property type="match status" value="1"/>
</dbReference>
<evidence type="ECO:0000313" key="6">
    <source>
        <dbReference type="EMBL" id="RCW85873.1"/>
    </source>
</evidence>
<dbReference type="Pfam" id="PF00440">
    <property type="entry name" value="TetR_N"/>
    <property type="match status" value="1"/>
</dbReference>
<dbReference type="Gene3D" id="1.10.357.10">
    <property type="entry name" value="Tetracycline Repressor, domain 2"/>
    <property type="match status" value="1"/>
</dbReference>
<dbReference type="Gene3D" id="1.10.10.60">
    <property type="entry name" value="Homeodomain-like"/>
    <property type="match status" value="1"/>
</dbReference>
<comment type="caution">
    <text evidence="6">The sequence shown here is derived from an EMBL/GenBank/DDBJ whole genome shotgun (WGS) entry which is preliminary data.</text>
</comment>
<name>A0A368Z091_9RHOB</name>
<feature type="domain" description="HTH tetR-type" evidence="5">
    <location>
        <begin position="7"/>
        <end position="67"/>
    </location>
</feature>
<feature type="DNA-binding region" description="H-T-H motif" evidence="4">
    <location>
        <begin position="30"/>
        <end position="49"/>
    </location>
</feature>
<evidence type="ECO:0000256" key="3">
    <source>
        <dbReference type="ARBA" id="ARBA00023163"/>
    </source>
</evidence>
<evidence type="ECO:0000313" key="7">
    <source>
        <dbReference type="Proteomes" id="UP000253345"/>
    </source>
</evidence>
<gene>
    <name evidence="6" type="ORF">DFP89_105140</name>
</gene>
<keyword evidence="7" id="KW-1185">Reference proteome</keyword>
<dbReference type="InterPro" id="IPR001647">
    <property type="entry name" value="HTH_TetR"/>
</dbReference>
<accession>A0A368Z091</accession>
<dbReference type="SUPFAM" id="SSF46689">
    <property type="entry name" value="Homeodomain-like"/>
    <property type="match status" value="1"/>
</dbReference>
<dbReference type="AlphaFoldDB" id="A0A368Z091"/>
<dbReference type="GO" id="GO:0003700">
    <property type="term" value="F:DNA-binding transcription factor activity"/>
    <property type="evidence" value="ECO:0007669"/>
    <property type="project" value="TreeGrafter"/>
</dbReference>
<keyword evidence="2 4" id="KW-0238">DNA-binding</keyword>
<dbReference type="PROSITE" id="PS50977">
    <property type="entry name" value="HTH_TETR_2"/>
    <property type="match status" value="1"/>
</dbReference>
<evidence type="ECO:0000256" key="1">
    <source>
        <dbReference type="ARBA" id="ARBA00023015"/>
    </source>
</evidence>
<dbReference type="InterPro" id="IPR039536">
    <property type="entry name" value="TetR_C_Proteobacteria"/>
</dbReference>
<dbReference type="Pfam" id="PF14246">
    <property type="entry name" value="TetR_C_7"/>
    <property type="match status" value="1"/>
</dbReference>